<dbReference type="Proteomes" id="UP000257067">
    <property type="component" value="Unassembled WGS sequence"/>
</dbReference>
<evidence type="ECO:0000313" key="2">
    <source>
        <dbReference type="Proteomes" id="UP000257067"/>
    </source>
</evidence>
<comment type="caution">
    <text evidence="1">The sequence shown here is derived from an EMBL/GenBank/DDBJ whole genome shotgun (WGS) entry which is preliminary data.</text>
</comment>
<accession>A0A3D8IW32</accession>
<evidence type="ECO:0000313" key="1">
    <source>
        <dbReference type="EMBL" id="RDU69487.1"/>
    </source>
</evidence>
<proteinExistence type="predicted"/>
<dbReference type="OrthoDB" id="997205at2"/>
<keyword evidence="2" id="KW-1185">Reference proteome</keyword>
<dbReference type="AlphaFoldDB" id="A0A3D8IW32"/>
<dbReference type="EMBL" id="NXLU01000002">
    <property type="protein sequence ID" value="RDU69487.1"/>
    <property type="molecule type" value="Genomic_DNA"/>
</dbReference>
<dbReference type="SUPFAM" id="SSF51182">
    <property type="entry name" value="RmlC-like cupins"/>
    <property type="match status" value="1"/>
</dbReference>
<dbReference type="Gene3D" id="2.60.120.10">
    <property type="entry name" value="Jelly Rolls"/>
    <property type="match status" value="1"/>
</dbReference>
<name>A0A3D8IW32_9HELI</name>
<protein>
    <submittedName>
        <fullName evidence="1">Cupin</fullName>
    </submittedName>
</protein>
<dbReference type="RefSeq" id="WP_104724561.1">
    <property type="nucleotide sequence ID" value="NZ_FZNE01000003.1"/>
</dbReference>
<reference evidence="1 2" key="1">
    <citation type="submission" date="2018-04" db="EMBL/GenBank/DDBJ databases">
        <title>Novel Campyloabacter and Helicobacter Species and Strains.</title>
        <authorList>
            <person name="Mannion A.J."/>
            <person name="Shen Z."/>
            <person name="Fox J.G."/>
        </authorList>
    </citation>
    <scope>NUCLEOTIDE SEQUENCE [LARGE SCALE GENOMIC DNA]</scope>
    <source>
        <strain evidence="1 2">ATCC 700242</strain>
    </source>
</reference>
<gene>
    <name evidence="1" type="ORF">CQA62_02225</name>
</gene>
<sequence>MQVLDWSKVDFTQGVKITPMKENQSVKEILITLPKEGVLSEHKAPYNIGVQVLSGEIEFGVQGEVLVLKALENIYLDTGVLHHLKGLKDSIVRLSLYKV</sequence>
<organism evidence="1 2">
    <name type="scientific">Helicobacter cholecystus</name>
    <dbReference type="NCBI Taxonomy" id="45498"/>
    <lineage>
        <taxon>Bacteria</taxon>
        <taxon>Pseudomonadati</taxon>
        <taxon>Campylobacterota</taxon>
        <taxon>Epsilonproteobacteria</taxon>
        <taxon>Campylobacterales</taxon>
        <taxon>Helicobacteraceae</taxon>
        <taxon>Helicobacter</taxon>
    </lineage>
</organism>
<dbReference type="InterPro" id="IPR011051">
    <property type="entry name" value="RmlC_Cupin_sf"/>
</dbReference>
<dbReference type="InterPro" id="IPR014710">
    <property type="entry name" value="RmlC-like_jellyroll"/>
</dbReference>